<dbReference type="PRINTS" id="PR01407">
    <property type="entry name" value="BUTYPHLNCDUF"/>
</dbReference>
<dbReference type="InterPro" id="IPR050143">
    <property type="entry name" value="TRIM/RBCC"/>
</dbReference>
<feature type="domain" description="SPRY-associated" evidence="2">
    <location>
        <begin position="125"/>
        <end position="144"/>
    </location>
</feature>
<organism evidence="3 4">
    <name type="scientific">Amphiprion percula</name>
    <name type="common">Orange clownfish</name>
    <name type="synonym">Lutjanus percula</name>
    <dbReference type="NCBI Taxonomy" id="161767"/>
    <lineage>
        <taxon>Eukaryota</taxon>
        <taxon>Metazoa</taxon>
        <taxon>Chordata</taxon>
        <taxon>Craniata</taxon>
        <taxon>Vertebrata</taxon>
        <taxon>Euteleostomi</taxon>
        <taxon>Actinopterygii</taxon>
        <taxon>Neopterygii</taxon>
        <taxon>Teleostei</taxon>
        <taxon>Neoteleostei</taxon>
        <taxon>Acanthomorphata</taxon>
        <taxon>Ovalentaria</taxon>
        <taxon>Pomacentridae</taxon>
        <taxon>Amphiprion</taxon>
    </lineage>
</organism>
<dbReference type="InterPro" id="IPR006574">
    <property type="entry name" value="PRY"/>
</dbReference>
<evidence type="ECO:0000313" key="3">
    <source>
        <dbReference type="Ensembl" id="ENSAPEP00000008430.1"/>
    </source>
</evidence>
<reference evidence="3 4" key="1">
    <citation type="submission" date="2018-03" db="EMBL/GenBank/DDBJ databases">
        <title>Finding Nemo's genes: A chromosome-scale reference assembly of the genome of the orange clownfish Amphiprion percula.</title>
        <authorList>
            <person name="Lehmann R."/>
        </authorList>
    </citation>
    <scope>NUCLEOTIDE SEQUENCE</scope>
</reference>
<dbReference type="AlphaFoldDB" id="A0A3P8S8P1"/>
<protein>
    <recommendedName>
        <fullName evidence="2">SPRY-associated domain-containing protein</fullName>
    </recommendedName>
</protein>
<reference evidence="3" key="3">
    <citation type="submission" date="2025-09" db="UniProtKB">
        <authorList>
            <consortium name="Ensembl"/>
        </authorList>
    </citation>
    <scope>IDENTIFICATION</scope>
</reference>
<evidence type="ECO:0000256" key="1">
    <source>
        <dbReference type="SAM" id="Coils"/>
    </source>
</evidence>
<feature type="coiled-coil region" evidence="1">
    <location>
        <begin position="33"/>
        <end position="67"/>
    </location>
</feature>
<dbReference type="Proteomes" id="UP000265080">
    <property type="component" value="Chromosome 14"/>
</dbReference>
<name>A0A3P8S8P1_AMPPE</name>
<evidence type="ECO:0000313" key="4">
    <source>
        <dbReference type="Proteomes" id="UP000265080"/>
    </source>
</evidence>
<accession>A0A3P8S8P1</accession>
<dbReference type="Pfam" id="PF13765">
    <property type="entry name" value="PRY"/>
    <property type="match status" value="1"/>
</dbReference>
<keyword evidence="1" id="KW-0175">Coiled coil</keyword>
<dbReference type="Gene3D" id="2.60.120.920">
    <property type="match status" value="1"/>
</dbReference>
<sequence length="145" mass="16482">AQTLETQKMIKSQFEQLHQVLYHEESVRLAAVTKEEEEKLAGMKDKIKELSAEVLSLTETISVIQEQLKEEDLVLLKNFKATQDSESMVLGSDNMSGLLIDVTKHLCNLKYQVWEKILDHVDYPVTLDPNTAHPCLILSEDLTSL</sequence>
<proteinExistence type="predicted"/>
<dbReference type="PANTHER" id="PTHR24103">
    <property type="entry name" value="E3 UBIQUITIN-PROTEIN LIGASE TRIM"/>
    <property type="match status" value="1"/>
</dbReference>
<keyword evidence="4" id="KW-1185">Reference proteome</keyword>
<dbReference type="InterPro" id="IPR003879">
    <property type="entry name" value="Butyrophylin_SPRY"/>
</dbReference>
<dbReference type="OMA" id="YCKHIST"/>
<dbReference type="InterPro" id="IPR043136">
    <property type="entry name" value="B30.2/SPRY_sf"/>
</dbReference>
<evidence type="ECO:0000259" key="2">
    <source>
        <dbReference type="Pfam" id="PF13765"/>
    </source>
</evidence>
<dbReference type="GeneTree" id="ENSGT00970000193390"/>
<reference evidence="3" key="2">
    <citation type="submission" date="2025-08" db="UniProtKB">
        <authorList>
            <consortium name="Ensembl"/>
        </authorList>
    </citation>
    <scope>IDENTIFICATION</scope>
</reference>
<dbReference type="Ensembl" id="ENSAPET00000008658.1">
    <property type="protein sequence ID" value="ENSAPEP00000008430.1"/>
    <property type="gene ID" value="ENSAPEG00000006066.1"/>
</dbReference>
<dbReference type="STRING" id="161767.ENSAPEP00000008430"/>